<dbReference type="Proteomes" id="UP001209878">
    <property type="component" value="Unassembled WGS sequence"/>
</dbReference>
<reference evidence="2" key="1">
    <citation type="journal article" date="2023" name="Mol. Biol. Evol.">
        <title>Third-Generation Sequencing Reveals the Adaptive Role of the Epigenome in Three Deep-Sea Polychaetes.</title>
        <authorList>
            <person name="Perez M."/>
            <person name="Aroh O."/>
            <person name="Sun Y."/>
            <person name="Lan Y."/>
            <person name="Juniper S.K."/>
            <person name="Young C.R."/>
            <person name="Angers B."/>
            <person name="Qian P.Y."/>
        </authorList>
    </citation>
    <scope>NUCLEOTIDE SEQUENCE</scope>
    <source>
        <strain evidence="2">R07B-5</strain>
    </source>
</reference>
<name>A0AAD9KJ13_RIDPI</name>
<comment type="caution">
    <text evidence="2">The sequence shown here is derived from an EMBL/GenBank/DDBJ whole genome shotgun (WGS) entry which is preliminary data.</text>
</comment>
<evidence type="ECO:0000313" key="3">
    <source>
        <dbReference type="Proteomes" id="UP001209878"/>
    </source>
</evidence>
<evidence type="ECO:0000313" key="2">
    <source>
        <dbReference type="EMBL" id="KAK2172197.1"/>
    </source>
</evidence>
<feature type="compositionally biased region" description="Basic and acidic residues" evidence="1">
    <location>
        <begin position="154"/>
        <end position="163"/>
    </location>
</feature>
<accession>A0AAD9KJ13</accession>
<proteinExistence type="predicted"/>
<organism evidence="2 3">
    <name type="scientific">Ridgeia piscesae</name>
    <name type="common">Tubeworm</name>
    <dbReference type="NCBI Taxonomy" id="27915"/>
    <lineage>
        <taxon>Eukaryota</taxon>
        <taxon>Metazoa</taxon>
        <taxon>Spiralia</taxon>
        <taxon>Lophotrochozoa</taxon>
        <taxon>Annelida</taxon>
        <taxon>Polychaeta</taxon>
        <taxon>Sedentaria</taxon>
        <taxon>Canalipalpata</taxon>
        <taxon>Sabellida</taxon>
        <taxon>Siboglinidae</taxon>
        <taxon>Ridgeia</taxon>
    </lineage>
</organism>
<dbReference type="AlphaFoldDB" id="A0AAD9KJ13"/>
<protein>
    <submittedName>
        <fullName evidence="2">Uncharacterized protein</fullName>
    </submittedName>
</protein>
<feature type="region of interest" description="Disordered" evidence="1">
    <location>
        <begin position="118"/>
        <end position="165"/>
    </location>
</feature>
<sequence>MRSGDNHPNKCHSCHGCTIDNTCSQWTDIVWAGIVERSQNRLKRKRHAVSGTQVYDKPSTTLKPALRDEHIHKRLAYRQGAFLATASWDFLLYHPQRYPYQWTYAGGPTLGGIPETFLRSGAGDPAGSPEPNPEIEPVRLRSPNVRSRSPNVREIPEPGENPRCHTVRLVSPVT</sequence>
<keyword evidence="3" id="KW-1185">Reference proteome</keyword>
<gene>
    <name evidence="2" type="ORF">NP493_985g00028</name>
</gene>
<evidence type="ECO:0000256" key="1">
    <source>
        <dbReference type="SAM" id="MobiDB-lite"/>
    </source>
</evidence>
<dbReference type="EMBL" id="JAODUO010000984">
    <property type="protein sequence ID" value="KAK2172197.1"/>
    <property type="molecule type" value="Genomic_DNA"/>
</dbReference>